<name>A0A117L351_9THEM</name>
<feature type="transmembrane region" description="Helical" evidence="1">
    <location>
        <begin position="56"/>
        <end position="75"/>
    </location>
</feature>
<evidence type="ECO:0000313" key="3">
    <source>
        <dbReference type="Proteomes" id="UP000058636"/>
    </source>
</evidence>
<accession>A0A117L351</accession>
<feature type="transmembrane region" description="Helical" evidence="1">
    <location>
        <begin position="331"/>
        <end position="353"/>
    </location>
</feature>
<dbReference type="NCBIfam" id="TIGR00529">
    <property type="entry name" value="AF0261"/>
    <property type="match status" value="1"/>
</dbReference>
<organism evidence="2 3">
    <name type="scientific">Thermotoga petrophila</name>
    <dbReference type="NCBI Taxonomy" id="93929"/>
    <lineage>
        <taxon>Bacteria</taxon>
        <taxon>Thermotogati</taxon>
        <taxon>Thermotogota</taxon>
        <taxon>Thermotogae</taxon>
        <taxon>Thermotogales</taxon>
        <taxon>Thermotogaceae</taxon>
        <taxon>Thermotoga</taxon>
    </lineage>
</organism>
<feature type="transmembrane region" description="Helical" evidence="1">
    <location>
        <begin position="96"/>
        <end position="117"/>
    </location>
</feature>
<gene>
    <name evidence="2" type="ORF">XD57_0692</name>
</gene>
<sequence length="384" mass="42837">MQLYTFSVVTSLITIVITQRILKKLSLSLLSGVAVLFLILRISSLTEIALRVLTSSSFWSLLSTVFLIYLLSGMMESSGDYRKFSKEMRNIFSKNVDSFVPALIGLMPMPGGALFTAPMVKNSLPDESPLRLAVKNYWFRHTIEFFWPIYPAVVLVSELSGVHVSSVSSKLFPVFVLAFITGWLFFNGMQIPRLSRPGSISNLFVLLPITGTGLMILAFRVPGWLALLLNTAGYTVFRRKFFLSALKSTLRKWDVFVVLFLVYCYKVAIDTMNVGEKIAHEFLEWHISPFLLLFFLPFVSGVSTGITQAAVGISLPVLMEVFSSKYAVYTYMFAVGGVILSPVHLCVVLSAKFFEVEVFDILKKVFLPLVLTLILGALVLGVIL</sequence>
<feature type="transmembrane region" description="Helical" evidence="1">
    <location>
        <begin position="171"/>
        <end position="191"/>
    </location>
</feature>
<dbReference type="PANTHER" id="PTHR39556">
    <property type="entry name" value="PROTEIN, PUTATIVE-RELATED"/>
    <property type="match status" value="1"/>
</dbReference>
<proteinExistence type="predicted"/>
<dbReference type="PATRIC" id="fig|93930.3.peg.1541"/>
<keyword evidence="1" id="KW-0812">Transmembrane</keyword>
<dbReference type="Pfam" id="PF04165">
    <property type="entry name" value="DUF401"/>
    <property type="match status" value="1"/>
</dbReference>
<evidence type="ECO:0000256" key="1">
    <source>
        <dbReference type="SAM" id="Phobius"/>
    </source>
</evidence>
<feature type="transmembrane region" description="Helical" evidence="1">
    <location>
        <begin position="250"/>
        <end position="269"/>
    </location>
</feature>
<keyword evidence="1" id="KW-1133">Transmembrane helix</keyword>
<reference evidence="2 3" key="1">
    <citation type="journal article" date="2015" name="MBio">
        <title>Genome-Resolved Metagenomic Analysis Reveals Roles for Candidate Phyla and Other Microbial Community Members in Biogeochemical Transformations in Oil Reservoirs.</title>
        <authorList>
            <person name="Hu P."/>
            <person name="Tom L."/>
            <person name="Singh A."/>
            <person name="Thomas B.C."/>
            <person name="Baker B.J."/>
            <person name="Piceno Y.M."/>
            <person name="Andersen G.L."/>
            <person name="Banfield J.F."/>
        </authorList>
    </citation>
    <scope>NUCLEOTIDE SEQUENCE [LARGE SCALE GENOMIC DNA]</scope>
    <source>
        <strain evidence="2">46_26</strain>
    </source>
</reference>
<feature type="transmembrane region" description="Helical" evidence="1">
    <location>
        <begin position="203"/>
        <end position="229"/>
    </location>
</feature>
<evidence type="ECO:0000313" key="2">
    <source>
        <dbReference type="EMBL" id="KUK23215.1"/>
    </source>
</evidence>
<dbReference type="InterPro" id="IPR007294">
    <property type="entry name" value="DUF401"/>
</dbReference>
<feature type="transmembrane region" description="Helical" evidence="1">
    <location>
        <begin position="29"/>
        <end position="50"/>
    </location>
</feature>
<comment type="caution">
    <text evidence="2">The sequence shown here is derived from an EMBL/GenBank/DDBJ whole genome shotgun (WGS) entry which is preliminary data.</text>
</comment>
<feature type="transmembrane region" description="Helical" evidence="1">
    <location>
        <begin position="289"/>
        <end position="319"/>
    </location>
</feature>
<dbReference type="EMBL" id="LGFG01000041">
    <property type="protein sequence ID" value="KUK23215.1"/>
    <property type="molecule type" value="Genomic_DNA"/>
</dbReference>
<dbReference type="Proteomes" id="UP000058636">
    <property type="component" value="Unassembled WGS sequence"/>
</dbReference>
<dbReference type="InterPro" id="IPR005253">
    <property type="entry name" value="CHP00529"/>
</dbReference>
<feature type="transmembrane region" description="Helical" evidence="1">
    <location>
        <begin position="365"/>
        <end position="383"/>
    </location>
</feature>
<dbReference type="PANTHER" id="PTHR39556:SF1">
    <property type="entry name" value="PROTEIN, PUTATIVE-RELATED"/>
    <property type="match status" value="1"/>
</dbReference>
<keyword evidence="1" id="KW-0472">Membrane</keyword>
<protein>
    <submittedName>
        <fullName evidence="2">Uncharacterized protein</fullName>
    </submittedName>
</protein>
<dbReference type="AlphaFoldDB" id="A0A117L351"/>